<reference evidence="1" key="1">
    <citation type="submission" date="2021-01" db="EMBL/GenBank/DDBJ databases">
        <authorList>
            <person name="Corre E."/>
            <person name="Pelletier E."/>
            <person name="Niang G."/>
            <person name="Scheremetjew M."/>
            <person name="Finn R."/>
            <person name="Kale V."/>
            <person name="Holt S."/>
            <person name="Cochrane G."/>
            <person name="Meng A."/>
            <person name="Brown T."/>
            <person name="Cohen L."/>
        </authorList>
    </citation>
    <scope>NUCLEOTIDE SEQUENCE</scope>
    <source>
        <strain evidence="1">CCAP979/52</strain>
    </source>
</reference>
<dbReference type="PANTHER" id="PTHR35460">
    <property type="entry name" value="TRNA LIGASE 1"/>
    <property type="match status" value="1"/>
</dbReference>
<evidence type="ECO:0000313" key="1">
    <source>
        <dbReference type="EMBL" id="CAD8625944.1"/>
    </source>
</evidence>
<dbReference type="AlphaFoldDB" id="A0A7S0LY28"/>
<gene>
    <name evidence="1" type="ORF">CCUR1050_LOCUS3622</name>
</gene>
<accession>A0A7S0LY28</accession>
<dbReference type="GO" id="GO:0006388">
    <property type="term" value="P:tRNA splicing, via endonucleolytic cleavage and ligation"/>
    <property type="evidence" value="ECO:0007669"/>
    <property type="project" value="InterPro"/>
</dbReference>
<dbReference type="InterPro" id="IPR038837">
    <property type="entry name" value="tRNA_ligase_1"/>
</dbReference>
<organism evidence="1">
    <name type="scientific">Cryptomonas curvata</name>
    <dbReference type="NCBI Taxonomy" id="233186"/>
    <lineage>
        <taxon>Eukaryota</taxon>
        <taxon>Cryptophyceae</taxon>
        <taxon>Cryptomonadales</taxon>
        <taxon>Cryptomonadaceae</taxon>
        <taxon>Cryptomonas</taxon>
    </lineage>
</organism>
<dbReference type="GO" id="GO:0003972">
    <property type="term" value="F:RNA ligase (ATP) activity"/>
    <property type="evidence" value="ECO:0007669"/>
    <property type="project" value="InterPro"/>
</dbReference>
<dbReference type="PANTHER" id="PTHR35460:SF1">
    <property type="entry name" value="TRNA LIGASE 1"/>
    <property type="match status" value="1"/>
</dbReference>
<name>A0A7S0LY28_9CRYP</name>
<sequence length="135" mass="15000">MLVASVKSSGSLWLMTAMDGKVTCSSENGAGNVYSAAGMYTLVKHFHDKFGAAWQQEYLELVNFLDRKRVSLGFELVTRCLGEHGSLPNCDHLVLNVAMDRDSLAPYSPLLLVRLKERFLLEVNVIPTECFSESL</sequence>
<dbReference type="EMBL" id="HBEZ01006387">
    <property type="protein sequence ID" value="CAD8625944.1"/>
    <property type="molecule type" value="Transcribed_RNA"/>
</dbReference>
<proteinExistence type="predicted"/>
<protein>
    <submittedName>
        <fullName evidence="1">Uncharacterized protein</fullName>
    </submittedName>
</protein>